<proteinExistence type="predicted"/>
<evidence type="ECO:0000313" key="2">
    <source>
        <dbReference type="EMBL" id="CAG9323643.1"/>
    </source>
</evidence>
<keyword evidence="3" id="KW-1185">Reference proteome</keyword>
<evidence type="ECO:0000256" key="1">
    <source>
        <dbReference type="SAM" id="MobiDB-lite"/>
    </source>
</evidence>
<comment type="caution">
    <text evidence="2">The sequence shown here is derived from an EMBL/GenBank/DDBJ whole genome shotgun (WGS) entry which is preliminary data.</text>
</comment>
<sequence length="165" mass="19387">MNSQGQDRFNYPYQQPHPQIPQLNQYAKSDIPYSPNPDYYQSGHQGKSHGYMPSQYFNQPQPQAADEDFIKKEEQLLQISSPEVLLKKFMEFRNWGYKDYVNKIGDEYHANIEIEQEDCFRQISSNETKAKLKVILAVLYHYNSYLASLWCQKFQNQLAGACSKK</sequence>
<dbReference type="Proteomes" id="UP001162131">
    <property type="component" value="Unassembled WGS sequence"/>
</dbReference>
<reference evidence="2" key="1">
    <citation type="submission" date="2021-09" db="EMBL/GenBank/DDBJ databases">
        <authorList>
            <consortium name="AG Swart"/>
            <person name="Singh M."/>
            <person name="Singh A."/>
            <person name="Seah K."/>
            <person name="Emmerich C."/>
        </authorList>
    </citation>
    <scope>NUCLEOTIDE SEQUENCE</scope>
    <source>
        <strain evidence="2">ATCC30299</strain>
    </source>
</reference>
<accession>A0AAU9JD20</accession>
<feature type="compositionally biased region" description="Low complexity" evidence="1">
    <location>
        <begin position="11"/>
        <end position="22"/>
    </location>
</feature>
<gene>
    <name evidence="2" type="ORF">BSTOLATCC_MIC34292</name>
</gene>
<name>A0AAU9JD20_9CILI</name>
<feature type="region of interest" description="Disordered" evidence="1">
    <location>
        <begin position="1"/>
        <end position="35"/>
    </location>
</feature>
<evidence type="ECO:0000313" key="3">
    <source>
        <dbReference type="Proteomes" id="UP001162131"/>
    </source>
</evidence>
<organism evidence="2 3">
    <name type="scientific">Blepharisma stoltei</name>
    <dbReference type="NCBI Taxonomy" id="1481888"/>
    <lineage>
        <taxon>Eukaryota</taxon>
        <taxon>Sar</taxon>
        <taxon>Alveolata</taxon>
        <taxon>Ciliophora</taxon>
        <taxon>Postciliodesmatophora</taxon>
        <taxon>Heterotrichea</taxon>
        <taxon>Heterotrichida</taxon>
        <taxon>Blepharismidae</taxon>
        <taxon>Blepharisma</taxon>
    </lineage>
</organism>
<dbReference type="EMBL" id="CAJZBQ010000034">
    <property type="protein sequence ID" value="CAG9323643.1"/>
    <property type="molecule type" value="Genomic_DNA"/>
</dbReference>
<protein>
    <submittedName>
        <fullName evidence="2">Uncharacterized protein</fullName>
    </submittedName>
</protein>
<dbReference type="AlphaFoldDB" id="A0AAU9JD20"/>